<accession>A0A9P8C2S9</accession>
<dbReference type="PANTHER" id="PTHR15954:SF4">
    <property type="entry name" value="VACUOLAR PROTEIN SORTING-ASSOCIATED PROTEIN 51 HOMOLOG"/>
    <property type="match status" value="1"/>
</dbReference>
<proteinExistence type="inferred from homology"/>
<evidence type="ECO:0000256" key="3">
    <source>
        <dbReference type="SAM" id="MobiDB-lite"/>
    </source>
</evidence>
<comment type="similarity">
    <text evidence="1 2">Belongs to the VPS51 family.</text>
</comment>
<dbReference type="GO" id="GO:0000938">
    <property type="term" value="C:GARP complex"/>
    <property type="evidence" value="ECO:0007669"/>
    <property type="project" value="UniProtKB-UniRule"/>
</dbReference>
<evidence type="ECO:0000313" key="5">
    <source>
        <dbReference type="Proteomes" id="UP000824998"/>
    </source>
</evidence>
<gene>
    <name evidence="4" type="ORF">BJ875DRAFT_161557</name>
</gene>
<keyword evidence="2" id="KW-0813">Transport</keyword>
<keyword evidence="5" id="KW-1185">Reference proteome</keyword>
<feature type="compositionally biased region" description="Low complexity" evidence="3">
    <location>
        <begin position="15"/>
        <end position="36"/>
    </location>
</feature>
<dbReference type="GO" id="GO:1990745">
    <property type="term" value="C:EARP complex"/>
    <property type="evidence" value="ECO:0007669"/>
    <property type="project" value="TreeGrafter"/>
</dbReference>
<dbReference type="GO" id="GO:0005829">
    <property type="term" value="C:cytosol"/>
    <property type="evidence" value="ECO:0007669"/>
    <property type="project" value="GOC"/>
</dbReference>
<dbReference type="InterPro" id="IPR014812">
    <property type="entry name" value="Vps51"/>
</dbReference>
<comment type="function">
    <text evidence="2">Acts as component of the GARP complex that is involved in retrograde transport from early and late endosomes to the trans-Golgi network (TGN).</text>
</comment>
<organism evidence="4 5">
    <name type="scientific">Amylocarpus encephaloides</name>
    <dbReference type="NCBI Taxonomy" id="45428"/>
    <lineage>
        <taxon>Eukaryota</taxon>
        <taxon>Fungi</taxon>
        <taxon>Dikarya</taxon>
        <taxon>Ascomycota</taxon>
        <taxon>Pezizomycotina</taxon>
        <taxon>Leotiomycetes</taxon>
        <taxon>Helotiales</taxon>
        <taxon>Helotiales incertae sedis</taxon>
        <taxon>Amylocarpus</taxon>
    </lineage>
</organism>
<feature type="region of interest" description="Disordered" evidence="3">
    <location>
        <begin position="1"/>
        <end position="85"/>
    </location>
</feature>
<dbReference type="GO" id="GO:0032456">
    <property type="term" value="P:endocytic recycling"/>
    <property type="evidence" value="ECO:0007669"/>
    <property type="project" value="TreeGrafter"/>
</dbReference>
<sequence>MSTIAPAREPSITGRRTPLLTTPSPSTRPSIDIPRSTEASPNRAQPPKRANRAALREYYNLKAAESPPNPSPPSETSSIHDLPLSPRSILDSADFDAQAYVRDVLATQSLGELLRTYNGVLGDIRALDAERKALVYDNYSKLIAATETIRRMREDMGREKSVGGMLDPAIRGVYARAGEIAGEWRETVRRAEGGKEAARKEKTRRVVERVLGAPGRVRGLMVEGREEEARRVWERELRLLERWRERGVGGGDVGDCIEEGKRALRGEAAGE</sequence>
<dbReference type="Pfam" id="PF08700">
    <property type="entry name" value="VPS51_Exo84_N"/>
    <property type="match status" value="1"/>
</dbReference>
<evidence type="ECO:0000256" key="1">
    <source>
        <dbReference type="ARBA" id="ARBA00006080"/>
    </source>
</evidence>
<dbReference type="EMBL" id="MU251687">
    <property type="protein sequence ID" value="KAG9230266.1"/>
    <property type="molecule type" value="Genomic_DNA"/>
</dbReference>
<keyword evidence="2" id="KW-0445">Lipid transport</keyword>
<comment type="subunit">
    <text evidence="2">Component of the Golgi-associated retrograde protein (GARP) complex.</text>
</comment>
<dbReference type="GO" id="GO:0015031">
    <property type="term" value="P:protein transport"/>
    <property type="evidence" value="ECO:0007669"/>
    <property type="project" value="UniProtKB-UniRule"/>
</dbReference>
<keyword evidence="2" id="KW-0653">Protein transport</keyword>
<dbReference type="GO" id="GO:0016020">
    <property type="term" value="C:membrane"/>
    <property type="evidence" value="ECO:0007669"/>
    <property type="project" value="TreeGrafter"/>
</dbReference>
<name>A0A9P8C2S9_9HELO</name>
<keyword evidence="2" id="KW-0333">Golgi apparatus</keyword>
<dbReference type="GO" id="GO:0048193">
    <property type="term" value="P:Golgi vesicle transport"/>
    <property type="evidence" value="ECO:0007669"/>
    <property type="project" value="TreeGrafter"/>
</dbReference>
<dbReference type="PANTHER" id="PTHR15954">
    <property type="entry name" value="VACUOLAR PROTEIN SORTING-ASSOCIATED PROTEIN 51 HOMOLOG"/>
    <property type="match status" value="1"/>
</dbReference>
<comment type="caution">
    <text evidence="4">The sequence shown here is derived from an EMBL/GenBank/DDBJ whole genome shotgun (WGS) entry which is preliminary data.</text>
</comment>
<evidence type="ECO:0000313" key="4">
    <source>
        <dbReference type="EMBL" id="KAG9230266.1"/>
    </source>
</evidence>
<dbReference type="GO" id="GO:0006869">
    <property type="term" value="P:lipid transport"/>
    <property type="evidence" value="ECO:0007669"/>
    <property type="project" value="UniProtKB-UniRule"/>
</dbReference>
<dbReference type="OrthoDB" id="203678at2759"/>
<dbReference type="AlphaFoldDB" id="A0A9P8C2S9"/>
<reference evidence="4" key="1">
    <citation type="journal article" date="2021" name="IMA Fungus">
        <title>Genomic characterization of three marine fungi, including Emericellopsis atlantica sp. nov. with signatures of a generalist lifestyle and marine biomass degradation.</title>
        <authorList>
            <person name="Hagestad O.C."/>
            <person name="Hou L."/>
            <person name="Andersen J.H."/>
            <person name="Hansen E.H."/>
            <person name="Altermark B."/>
            <person name="Li C."/>
            <person name="Kuhnert E."/>
            <person name="Cox R.J."/>
            <person name="Crous P.W."/>
            <person name="Spatafora J.W."/>
            <person name="Lail K."/>
            <person name="Amirebrahimi M."/>
            <person name="Lipzen A."/>
            <person name="Pangilinan J."/>
            <person name="Andreopoulos W."/>
            <person name="Hayes R.D."/>
            <person name="Ng V."/>
            <person name="Grigoriev I.V."/>
            <person name="Jackson S.A."/>
            <person name="Sutton T.D.S."/>
            <person name="Dobson A.D.W."/>
            <person name="Rama T."/>
        </authorList>
    </citation>
    <scope>NUCLEOTIDE SEQUENCE</scope>
    <source>
        <strain evidence="4">TRa018bII</strain>
    </source>
</reference>
<protein>
    <recommendedName>
        <fullName evidence="2">Vacuolar protein sorting-associated protein 51 homolog</fullName>
    </recommendedName>
</protein>
<evidence type="ECO:0000256" key="2">
    <source>
        <dbReference type="RuleBase" id="RU368010"/>
    </source>
</evidence>
<dbReference type="Proteomes" id="UP000824998">
    <property type="component" value="Unassembled WGS sequence"/>
</dbReference>
<dbReference type="GO" id="GO:0042147">
    <property type="term" value="P:retrograde transport, endosome to Golgi"/>
    <property type="evidence" value="ECO:0007669"/>
    <property type="project" value="UniProtKB-UniRule"/>
</dbReference>
<dbReference type="GO" id="GO:0007030">
    <property type="term" value="P:Golgi organization"/>
    <property type="evidence" value="ECO:0007669"/>
    <property type="project" value="UniProtKB-UniRule"/>
</dbReference>
<comment type="subcellular location">
    <subcellularLocation>
        <location evidence="2">Golgi apparatus</location>
        <location evidence="2">trans-Golgi network</location>
    </subcellularLocation>
</comment>